<dbReference type="PANTHER" id="PTHR12654">
    <property type="entry name" value="BILE ACID BETA-GLUCOSIDASE-RELATED"/>
    <property type="match status" value="1"/>
</dbReference>
<feature type="domain" description="Glycosyl-hydrolase family 116 N-terminal" evidence="2">
    <location>
        <begin position="30"/>
        <end position="328"/>
    </location>
</feature>
<keyword evidence="4" id="KW-1185">Reference proteome</keyword>
<dbReference type="InterPro" id="IPR052566">
    <property type="entry name" value="Non-lysos_glucosylceramidase"/>
</dbReference>
<reference evidence="3 4" key="1">
    <citation type="submission" date="2020-07" db="EMBL/GenBank/DDBJ databases">
        <title>Sequencing the genomes of 1000 actinobacteria strains.</title>
        <authorList>
            <person name="Klenk H.-P."/>
        </authorList>
    </citation>
    <scope>NUCLEOTIDE SEQUENCE [LARGE SCALE GENOMIC DNA]</scope>
    <source>
        <strain evidence="3 4">DSM 102047</strain>
    </source>
</reference>
<dbReference type="GO" id="GO:0004553">
    <property type="term" value="F:hydrolase activity, hydrolyzing O-glycosyl compounds"/>
    <property type="evidence" value="ECO:0007669"/>
    <property type="project" value="InterPro"/>
</dbReference>
<dbReference type="Pfam" id="PF12215">
    <property type="entry name" value="Glyco_hydr_116N"/>
    <property type="match status" value="1"/>
</dbReference>
<dbReference type="PANTHER" id="PTHR12654:SF0">
    <property type="entry name" value="NON-LYSOSOMAL GLUCOSYLCERAMIDASE"/>
    <property type="match status" value="1"/>
</dbReference>
<evidence type="ECO:0000313" key="3">
    <source>
        <dbReference type="EMBL" id="NYE96733.1"/>
    </source>
</evidence>
<dbReference type="InterPro" id="IPR012341">
    <property type="entry name" value="6hp_glycosidase-like_sf"/>
</dbReference>
<organism evidence="3 4">
    <name type="scientific">Psychromicrobium silvestre</name>
    <dbReference type="NCBI Taxonomy" id="1645614"/>
    <lineage>
        <taxon>Bacteria</taxon>
        <taxon>Bacillati</taxon>
        <taxon>Actinomycetota</taxon>
        <taxon>Actinomycetes</taxon>
        <taxon>Micrococcales</taxon>
        <taxon>Micrococcaceae</taxon>
        <taxon>Psychromicrobium</taxon>
    </lineage>
</organism>
<gene>
    <name evidence="3" type="ORF">FHU41_002983</name>
</gene>
<dbReference type="InterPro" id="IPR008928">
    <property type="entry name" value="6-hairpin_glycosidase_sf"/>
</dbReference>
<dbReference type="GO" id="GO:0005975">
    <property type="term" value="P:carbohydrate metabolic process"/>
    <property type="evidence" value="ECO:0007669"/>
    <property type="project" value="InterPro"/>
</dbReference>
<dbReference type="Proteomes" id="UP000521748">
    <property type="component" value="Unassembled WGS sequence"/>
</dbReference>
<sequence length="828" mass="90694">MIPQSINAQPVNDWPVVRCFSGAELSRLKMPIGGIGTGCISLSGTGQLVDWELFNRPAKGFSPDSFFALHLAGADQRHTRLLEGPIPDDQFEGPDGSRRPLAGLPRFSDAEFHAAYPFGQVLLHDQKLPVEVRVQAYNPLVPGDVAASSIPALIYRATVRNTGQETLQVSVAANVLNVVGHHRDQQLPKGNRFERLETAAGTVLSGSSNEVSEQDEAFGTLALAALDPVSSSRTSWAKRSWGDSLLDFWDDFSADGLLDEPEESAQVPTGSLVVSKELEPGESADFGFLIAWHFPNRRAWTEKGVYGDLIIGNHYASQYRDAADVVEQLRPRLTELESRTKSFVSALADSDLPAAAVDAALSNLAVLKSQTCLRSADGTFLAWEGSNPHEGSCHGSCTHVWNYQYALEQLFPELAWSMREVEFLHTLDDQGRMSFRACLPLDENGTQWPVAAADGQMGTIMRLFRTWQLSGDTERLRRLWPGAKRAMEFAWIPNGWDADQDGVMEGCQHNTMDVEYYGPSGVNQSWYLAALAACVELAERLDDAEFGAKCRRLLDSGAAGTEELLFNGDYYQQKIIPPLLEENIAEGLRIRYDHEGADEGSDDLVNPALQIGSGSTSDQLVGHSMAQLSGLNTGLNPVHIAKALDSVLEQNHRGDFHAHFNHLRSYALGDEQGLLNCTFPRGERPLRPFPYCNEVWTGLEYSAAIGLALEGRHEAAQRVVEEVRQRFSGRRRNPFNEMECGDHYARSMASFGLLHAWSGLVYDAASNSITVTAQNGTWPIVAGKVLGQVVVRQGEARFVPAQTAQPAGGSWPSVAVVSPQRVRPKAGA</sequence>
<name>A0A7Y9LW69_9MICC</name>
<dbReference type="Pfam" id="PF04685">
    <property type="entry name" value="DUF608"/>
    <property type="match status" value="1"/>
</dbReference>
<accession>A0A7Y9LW69</accession>
<dbReference type="InterPro" id="IPR006775">
    <property type="entry name" value="GH116_catalytic"/>
</dbReference>
<dbReference type="RefSeq" id="WP_218847236.1">
    <property type="nucleotide sequence ID" value="NZ_JACBYQ010000002.1"/>
</dbReference>
<dbReference type="InterPro" id="IPR024462">
    <property type="entry name" value="GH116_N"/>
</dbReference>
<dbReference type="Gene3D" id="1.50.10.10">
    <property type="match status" value="1"/>
</dbReference>
<comment type="caution">
    <text evidence="3">The sequence shown here is derived from an EMBL/GenBank/DDBJ whole genome shotgun (WGS) entry which is preliminary data.</text>
</comment>
<dbReference type="SUPFAM" id="SSF48208">
    <property type="entry name" value="Six-hairpin glycosidases"/>
    <property type="match status" value="1"/>
</dbReference>
<dbReference type="EMBL" id="JACBYQ010000002">
    <property type="protein sequence ID" value="NYE96733.1"/>
    <property type="molecule type" value="Genomic_DNA"/>
</dbReference>
<dbReference type="AlphaFoldDB" id="A0A7Y9LW69"/>
<feature type="domain" description="Glycosyl-hydrolase family 116 catalytic region" evidence="1">
    <location>
        <begin position="454"/>
        <end position="752"/>
    </location>
</feature>
<protein>
    <submittedName>
        <fullName evidence="3">Uncharacterized protein (DUF608 family)</fullName>
    </submittedName>
</protein>
<evidence type="ECO:0000259" key="2">
    <source>
        <dbReference type="Pfam" id="PF12215"/>
    </source>
</evidence>
<evidence type="ECO:0000313" key="4">
    <source>
        <dbReference type="Proteomes" id="UP000521748"/>
    </source>
</evidence>
<proteinExistence type="predicted"/>
<evidence type="ECO:0000259" key="1">
    <source>
        <dbReference type="Pfam" id="PF04685"/>
    </source>
</evidence>